<gene>
    <name evidence="1" type="ORF">JKL49_24525</name>
</gene>
<accession>A0A974P2N3</accession>
<sequence length="90" mass="9524">MIAFMAGHWMGEPRRFVLIAVLMLASTACDLSIPWATRGLIDAVATPPRPPTRPGSPGPACRPCTWPSTACAAACSACPTATIRGSWRGW</sequence>
<organism evidence="1">
    <name type="scientific">Phenylobacterium glaciei</name>
    <dbReference type="NCBI Taxonomy" id="2803784"/>
    <lineage>
        <taxon>Bacteria</taxon>
        <taxon>Pseudomonadati</taxon>
        <taxon>Pseudomonadota</taxon>
        <taxon>Alphaproteobacteria</taxon>
        <taxon>Caulobacterales</taxon>
        <taxon>Caulobacteraceae</taxon>
        <taxon>Phenylobacterium</taxon>
    </lineage>
</organism>
<dbReference type="AlphaFoldDB" id="A0A974P2N3"/>
<dbReference type="EMBL" id="CP068570">
    <property type="protein sequence ID" value="QQZ49854.1"/>
    <property type="molecule type" value="Genomic_DNA"/>
</dbReference>
<protein>
    <submittedName>
        <fullName evidence="1">Uncharacterized protein</fullName>
    </submittedName>
</protein>
<name>A0A974P2N3_9CAUL</name>
<reference evidence="1" key="1">
    <citation type="submission" date="2021-01" db="EMBL/GenBank/DDBJ databases">
        <title>Genome sequence of Phenylobacterium sp. 20VBR1 isolated from a valley glaceir, Ny-Alesund, Svalbard.</title>
        <authorList>
            <person name="Thomas F.A."/>
            <person name="Krishnan K.P."/>
            <person name="Sinha R.K."/>
        </authorList>
    </citation>
    <scope>NUCLEOTIDE SEQUENCE</scope>
    <source>
        <strain evidence="1">20VBR1</strain>
    </source>
</reference>
<evidence type="ECO:0000313" key="1">
    <source>
        <dbReference type="EMBL" id="QQZ49854.1"/>
    </source>
</evidence>
<proteinExistence type="predicted"/>